<protein>
    <recommendedName>
        <fullName evidence="9">BRCT domain-containing protein</fullName>
    </recommendedName>
</protein>
<sequence>QVGKFGTITPVAELEPISLAGTTVKRATLFNFDQIERLGIRIGDTVLVEKAGEIIPQIIEVVKSQKPSKKNGIIRPEFCPDCKYRACQNGASWRCINRKCPAQVCARLIFFCGRNQMDIDGVGPLLIDKLYGANLVRDYADLFKLKTKRERLLKLDRTGEKSVDNLLKSIEAAKNRPLARLLAALSIKLVGSTASKLLTKYYTDMDSLSTAKEINLLHIDGIGPELAWSLVEFFESKTGQRVVSDLKLMGVNMTQPEEQSGSKQIFAGLTIVVTGTLKNFKRDEIKQLITSLGGKVTGAVSKNTDLLVCGDSPGSKLEKAKSLGVEVIDEQEFLIRIK</sequence>
<dbReference type="SUPFAM" id="SSF47781">
    <property type="entry name" value="RuvA domain 2-like"/>
    <property type="match status" value="1"/>
</dbReference>
<dbReference type="GO" id="GO:0006281">
    <property type="term" value="P:DNA repair"/>
    <property type="evidence" value="ECO:0007669"/>
    <property type="project" value="UniProtKB-KW"/>
</dbReference>
<keyword evidence="3" id="KW-0235">DNA replication</keyword>
<dbReference type="FunFam" id="1.10.150.20:FF:000007">
    <property type="entry name" value="DNA ligase"/>
    <property type="match status" value="1"/>
</dbReference>
<dbReference type="GO" id="GO:0046872">
    <property type="term" value="F:metal ion binding"/>
    <property type="evidence" value="ECO:0007669"/>
    <property type="project" value="UniProtKB-KW"/>
</dbReference>
<keyword evidence="6" id="KW-0862">Zinc</keyword>
<dbReference type="PROSITE" id="PS50172">
    <property type="entry name" value="BRCT"/>
    <property type="match status" value="1"/>
</dbReference>
<evidence type="ECO:0000259" key="9">
    <source>
        <dbReference type="PROSITE" id="PS50172"/>
    </source>
</evidence>
<evidence type="ECO:0000256" key="3">
    <source>
        <dbReference type="ARBA" id="ARBA00022705"/>
    </source>
</evidence>
<gene>
    <name evidence="10" type="ORF">LCGC14_1286370</name>
</gene>
<name>A0A0F9NAA5_9ZZZZ</name>
<organism evidence="10">
    <name type="scientific">marine sediment metagenome</name>
    <dbReference type="NCBI Taxonomy" id="412755"/>
    <lineage>
        <taxon>unclassified sequences</taxon>
        <taxon>metagenomes</taxon>
        <taxon>ecological metagenomes</taxon>
    </lineage>
</organism>
<feature type="non-terminal residue" evidence="10">
    <location>
        <position position="1"/>
    </location>
</feature>
<dbReference type="Pfam" id="PF03120">
    <property type="entry name" value="OB_DNA_ligase"/>
    <property type="match status" value="1"/>
</dbReference>
<evidence type="ECO:0000313" key="10">
    <source>
        <dbReference type="EMBL" id="KKM85695.1"/>
    </source>
</evidence>
<comment type="caution">
    <text evidence="10">The sequence shown here is derived from an EMBL/GenBank/DDBJ whole genome shotgun (WGS) entry which is preliminary data.</text>
</comment>
<dbReference type="InterPro" id="IPR001357">
    <property type="entry name" value="BRCT_dom"/>
</dbReference>
<dbReference type="Gene3D" id="3.40.50.10190">
    <property type="entry name" value="BRCT domain"/>
    <property type="match status" value="1"/>
</dbReference>
<dbReference type="AlphaFoldDB" id="A0A0F9NAA5"/>
<dbReference type="InterPro" id="IPR010994">
    <property type="entry name" value="RuvA_2-like"/>
</dbReference>
<dbReference type="SMART" id="SM00292">
    <property type="entry name" value="BRCT"/>
    <property type="match status" value="1"/>
</dbReference>
<feature type="domain" description="BRCT" evidence="9">
    <location>
        <begin position="261"/>
        <end position="338"/>
    </location>
</feature>
<keyword evidence="2" id="KW-0436">Ligase</keyword>
<keyword evidence="8" id="KW-0234">DNA repair</keyword>
<dbReference type="InterPro" id="IPR012340">
    <property type="entry name" value="NA-bd_OB-fold"/>
</dbReference>
<keyword evidence="7" id="KW-0520">NAD</keyword>
<evidence type="ECO:0000256" key="7">
    <source>
        <dbReference type="ARBA" id="ARBA00023027"/>
    </source>
</evidence>
<dbReference type="GO" id="GO:0006260">
    <property type="term" value="P:DNA replication"/>
    <property type="evidence" value="ECO:0007669"/>
    <property type="project" value="UniProtKB-KW"/>
</dbReference>
<reference evidence="10" key="1">
    <citation type="journal article" date="2015" name="Nature">
        <title>Complex archaea that bridge the gap between prokaryotes and eukaryotes.</title>
        <authorList>
            <person name="Spang A."/>
            <person name="Saw J.H."/>
            <person name="Jorgensen S.L."/>
            <person name="Zaremba-Niedzwiedzka K."/>
            <person name="Martijn J."/>
            <person name="Lind A.E."/>
            <person name="van Eijk R."/>
            <person name="Schleper C."/>
            <person name="Guy L."/>
            <person name="Ettema T.J."/>
        </authorList>
    </citation>
    <scope>NUCLEOTIDE SEQUENCE</scope>
</reference>
<evidence type="ECO:0000256" key="2">
    <source>
        <dbReference type="ARBA" id="ARBA00022598"/>
    </source>
</evidence>
<evidence type="ECO:0000256" key="1">
    <source>
        <dbReference type="ARBA" id="ARBA00004067"/>
    </source>
</evidence>
<dbReference type="CDD" id="cd17748">
    <property type="entry name" value="BRCT_DNA_ligase_like"/>
    <property type="match status" value="1"/>
</dbReference>
<dbReference type="SUPFAM" id="SSF50249">
    <property type="entry name" value="Nucleic acid-binding proteins"/>
    <property type="match status" value="1"/>
</dbReference>
<evidence type="ECO:0000256" key="8">
    <source>
        <dbReference type="ARBA" id="ARBA00023204"/>
    </source>
</evidence>
<accession>A0A0F9NAA5</accession>
<dbReference type="Gene3D" id="2.40.50.140">
    <property type="entry name" value="Nucleic acid-binding proteins"/>
    <property type="match status" value="1"/>
</dbReference>
<dbReference type="InterPro" id="IPR004150">
    <property type="entry name" value="NAD_DNA_ligase_OB"/>
</dbReference>
<dbReference type="EMBL" id="LAZR01007369">
    <property type="protein sequence ID" value="KKM85695.1"/>
    <property type="molecule type" value="Genomic_DNA"/>
</dbReference>
<comment type="function">
    <text evidence="1">DNA ligase that catalyzes the formation of phosphodiester linkages between 5'-phosphoryl and 3'-hydroxyl groups in double-stranded DNA using NAD as a coenzyme and as the energy source for the reaction. It is essential for DNA replication and repair of damaged DNA.</text>
</comment>
<dbReference type="Pfam" id="PF12826">
    <property type="entry name" value="HHH_2"/>
    <property type="match status" value="1"/>
</dbReference>
<keyword evidence="5" id="KW-0227">DNA damage</keyword>
<proteinExistence type="predicted"/>
<keyword evidence="4" id="KW-0479">Metal-binding</keyword>
<dbReference type="SUPFAM" id="SSF52113">
    <property type="entry name" value="BRCT domain"/>
    <property type="match status" value="1"/>
</dbReference>
<dbReference type="Gene3D" id="1.10.150.20">
    <property type="entry name" value="5' to 3' exonuclease, C-terminal subdomain"/>
    <property type="match status" value="2"/>
</dbReference>
<dbReference type="InterPro" id="IPR036420">
    <property type="entry name" value="BRCT_dom_sf"/>
</dbReference>
<evidence type="ECO:0000256" key="5">
    <source>
        <dbReference type="ARBA" id="ARBA00022763"/>
    </source>
</evidence>
<dbReference type="GO" id="GO:0003911">
    <property type="term" value="F:DNA ligase (NAD+) activity"/>
    <property type="evidence" value="ECO:0007669"/>
    <property type="project" value="InterPro"/>
</dbReference>
<dbReference type="InterPro" id="IPR041663">
    <property type="entry name" value="DisA/LigA_HHH"/>
</dbReference>
<evidence type="ECO:0000256" key="6">
    <source>
        <dbReference type="ARBA" id="ARBA00022833"/>
    </source>
</evidence>
<dbReference type="Pfam" id="PF00533">
    <property type="entry name" value="BRCT"/>
    <property type="match status" value="1"/>
</dbReference>
<dbReference type="NCBIfam" id="NF005932">
    <property type="entry name" value="PRK07956.1"/>
    <property type="match status" value="1"/>
</dbReference>
<dbReference type="Pfam" id="PF14520">
    <property type="entry name" value="HHH_5"/>
    <property type="match status" value="1"/>
</dbReference>
<evidence type="ECO:0000256" key="4">
    <source>
        <dbReference type="ARBA" id="ARBA00022723"/>
    </source>
</evidence>